<dbReference type="Proteomes" id="UP000199626">
    <property type="component" value="Unassembled WGS sequence"/>
</dbReference>
<feature type="signal peptide" evidence="1">
    <location>
        <begin position="1"/>
        <end position="19"/>
    </location>
</feature>
<feature type="chain" id="PRO_5011643243" evidence="1">
    <location>
        <begin position="20"/>
        <end position="196"/>
    </location>
</feature>
<proteinExistence type="predicted"/>
<organism evidence="2 3">
    <name type="scientific">Pseudidiomarina indica</name>
    <dbReference type="NCBI Taxonomy" id="1159017"/>
    <lineage>
        <taxon>Bacteria</taxon>
        <taxon>Pseudomonadati</taxon>
        <taxon>Pseudomonadota</taxon>
        <taxon>Gammaproteobacteria</taxon>
        <taxon>Alteromonadales</taxon>
        <taxon>Idiomarinaceae</taxon>
        <taxon>Pseudidiomarina</taxon>
    </lineage>
</organism>
<evidence type="ECO:0000313" key="2">
    <source>
        <dbReference type="EMBL" id="SDB45030.1"/>
    </source>
</evidence>
<name>A0A1G6DIP9_9GAMM</name>
<accession>A0A1G6DIP9</accession>
<keyword evidence="1" id="KW-0732">Signal</keyword>
<dbReference type="EMBL" id="FMXN01000010">
    <property type="protein sequence ID" value="SDB45030.1"/>
    <property type="molecule type" value="Genomic_DNA"/>
</dbReference>
<dbReference type="AlphaFoldDB" id="A0A1G6DIP9"/>
<reference evidence="3" key="1">
    <citation type="submission" date="2016-10" db="EMBL/GenBank/DDBJ databases">
        <authorList>
            <person name="Varghese N."/>
            <person name="Submissions S."/>
        </authorList>
    </citation>
    <scope>NUCLEOTIDE SEQUENCE [LARGE SCALE GENOMIC DNA]</scope>
    <source>
        <strain evidence="3">CGMCC 1.10824</strain>
    </source>
</reference>
<dbReference type="OrthoDB" id="6977947at2"/>
<evidence type="ECO:0000313" key="3">
    <source>
        <dbReference type="Proteomes" id="UP000199626"/>
    </source>
</evidence>
<gene>
    <name evidence="2" type="ORF">SAMN02927930_01743</name>
</gene>
<dbReference type="RefSeq" id="WP_092593673.1">
    <property type="nucleotide sequence ID" value="NZ_FMXN01000010.1"/>
</dbReference>
<protein>
    <submittedName>
        <fullName evidence="2">Uncharacterized protein</fullName>
    </submittedName>
</protein>
<sequence length="196" mass="22040">MRNLIVILVLFVTTLAVHAEDFNWRTGDGAKAPNTKNQKSISGFGGWLLVTPDKDWEEKWNTPKENIPHFSEAEEVELGEELTILPFFANPKLDENRYFKILCDIKIIKPNGSFSINEIDVPCAEGILEDDPMSIFLTQTVIKYIGEAGDPFGEWTVFFNMKDSLRNVEIPLETSFTLVKSKANKSIQPTANASAD</sequence>
<dbReference type="STRING" id="1159017.SAMN02927930_01743"/>
<keyword evidence="3" id="KW-1185">Reference proteome</keyword>
<evidence type="ECO:0000256" key="1">
    <source>
        <dbReference type="SAM" id="SignalP"/>
    </source>
</evidence>